<reference evidence="2" key="1">
    <citation type="submission" date="2016-01" db="EMBL/GenBank/DDBJ databases">
        <authorList>
            <person name="Peeters C."/>
        </authorList>
    </citation>
    <scope>NUCLEOTIDE SEQUENCE</scope>
    <source>
        <strain evidence="2">LMG 29320</strain>
    </source>
</reference>
<dbReference type="Proteomes" id="UP000054903">
    <property type="component" value="Unassembled WGS sequence"/>
</dbReference>
<evidence type="ECO:0000256" key="1">
    <source>
        <dbReference type="SAM" id="MobiDB-lite"/>
    </source>
</evidence>
<protein>
    <submittedName>
        <fullName evidence="2">Uncharacterized protein</fullName>
    </submittedName>
</protein>
<evidence type="ECO:0000313" key="3">
    <source>
        <dbReference type="Proteomes" id="UP000054903"/>
    </source>
</evidence>
<comment type="caution">
    <text evidence="2">The sequence shown here is derived from an EMBL/GenBank/DDBJ whole genome shotgun (WGS) entry which is preliminary data.</text>
</comment>
<gene>
    <name evidence="2" type="ORF">AWB77_02977</name>
</gene>
<accession>A0A158BLX6</accession>
<organism evidence="2 3">
    <name type="scientific">Caballeronia fortuita</name>
    <dbReference type="NCBI Taxonomy" id="1777138"/>
    <lineage>
        <taxon>Bacteria</taxon>
        <taxon>Pseudomonadati</taxon>
        <taxon>Pseudomonadota</taxon>
        <taxon>Betaproteobacteria</taxon>
        <taxon>Burkholderiales</taxon>
        <taxon>Burkholderiaceae</taxon>
        <taxon>Caballeronia</taxon>
    </lineage>
</organism>
<feature type="region of interest" description="Disordered" evidence="1">
    <location>
        <begin position="289"/>
        <end position="365"/>
    </location>
</feature>
<dbReference type="EMBL" id="FCNX02000007">
    <property type="protein sequence ID" value="SAK71054.1"/>
    <property type="molecule type" value="Genomic_DNA"/>
</dbReference>
<dbReference type="RefSeq" id="WP_157694814.1">
    <property type="nucleotide sequence ID" value="NZ_FCNX02000007.1"/>
</dbReference>
<feature type="compositionally biased region" description="Low complexity" evidence="1">
    <location>
        <begin position="156"/>
        <end position="166"/>
    </location>
</feature>
<dbReference type="AlphaFoldDB" id="A0A158BLX6"/>
<keyword evidence="3" id="KW-1185">Reference proteome</keyword>
<feature type="region of interest" description="Disordered" evidence="1">
    <location>
        <begin position="152"/>
        <end position="195"/>
    </location>
</feature>
<name>A0A158BLX6_9BURK</name>
<feature type="compositionally biased region" description="Polar residues" evidence="1">
    <location>
        <begin position="326"/>
        <end position="355"/>
    </location>
</feature>
<dbReference type="OrthoDB" id="9005022at2"/>
<feature type="compositionally biased region" description="Low complexity" evidence="1">
    <location>
        <begin position="174"/>
        <end position="188"/>
    </location>
</feature>
<dbReference type="STRING" id="1777138.AWB77_02977"/>
<sequence length="365" mass="38401">MSEPLIVVEGNLRLPTLRALPDPSLNYGFRWSPARSRPVQSPSEFALLAARFATAYVPALGLSDLDSPYRAASLWAVFAKEEIPRAMLRIDDAHASDDADEARAEPIPLSVAEPAGARTLRFSKPVATAVAAACGMLIVWLLLGRESASQHETRVAPAGQAAMPMQPSEPPPATTTTTALTPGDAPAPDRSASVEPLLPAPTTPPTDAMEIATANDAAAKGIEAVRAAPVVQAAVMPVESAESAKPAEPAKLAKSAASAKSAKRSIAVAADRRHNGHIEAVAQPHAKPVLQRARPANERVAIREHREKREIGSRRNATPIDRAASRLTSPLPSMDPTTLYSMLQHSPTLDSNAASSGRGATKSAR</sequence>
<feature type="compositionally biased region" description="Basic and acidic residues" evidence="1">
    <location>
        <begin position="295"/>
        <end position="313"/>
    </location>
</feature>
<evidence type="ECO:0000313" key="2">
    <source>
        <dbReference type="EMBL" id="SAK71054.1"/>
    </source>
</evidence>
<proteinExistence type="predicted"/>